<dbReference type="InterPro" id="IPR036249">
    <property type="entry name" value="Thioredoxin-like_sf"/>
</dbReference>
<dbReference type="AlphaFoldDB" id="A0A9W7L5C9"/>
<proteinExistence type="predicted"/>
<feature type="signal peptide" evidence="1">
    <location>
        <begin position="1"/>
        <end position="21"/>
    </location>
</feature>
<feature type="domain" description="Thioredoxin-like fold" evidence="2">
    <location>
        <begin position="73"/>
        <end position="177"/>
    </location>
</feature>
<evidence type="ECO:0000256" key="1">
    <source>
        <dbReference type="SAM" id="SignalP"/>
    </source>
</evidence>
<dbReference type="GO" id="GO:0030178">
    <property type="term" value="P:negative regulation of Wnt signaling pathway"/>
    <property type="evidence" value="ECO:0007669"/>
    <property type="project" value="TreeGrafter"/>
</dbReference>
<dbReference type="PANTHER" id="PTHR46472">
    <property type="entry name" value="NUCLEOREDOXIN"/>
    <property type="match status" value="1"/>
</dbReference>
<dbReference type="GO" id="GO:0004791">
    <property type="term" value="F:thioredoxin-disulfide reductase (NADPH) activity"/>
    <property type="evidence" value="ECO:0007669"/>
    <property type="project" value="TreeGrafter"/>
</dbReference>
<dbReference type="GO" id="GO:0005634">
    <property type="term" value="C:nucleus"/>
    <property type="evidence" value="ECO:0007669"/>
    <property type="project" value="TreeGrafter"/>
</dbReference>
<dbReference type="InterPro" id="IPR012336">
    <property type="entry name" value="Thioredoxin-like_fold"/>
</dbReference>
<evidence type="ECO:0000259" key="2">
    <source>
        <dbReference type="Pfam" id="PF13905"/>
    </source>
</evidence>
<comment type="caution">
    <text evidence="3">The sequence shown here is derived from an EMBL/GenBank/DDBJ whole genome shotgun (WGS) entry which is preliminary data.</text>
</comment>
<sequence length="238" mass="26219">MLSLPLLLVVITLICTVHVNSQATATEDDLSVPLQTGPMADLFGQELHALQLVSETQAELVAFGTTDVLQHADVVGIYFSADWCGPCRQFTPELVSFYQKINEKKKKKKKNSNTKALEIVWVSRCKDWDSFGQYFATMPWLAIPFEDSLGSVGEALSNKYKIKGIPSLVLVDGKTGDVITKEGRNKIPADKAGVGFPWRSPVSNLARNIVPGPIRRMLGGMKKKFINILRGIVGMRAI</sequence>
<protein>
    <recommendedName>
        <fullName evidence="2">Thioredoxin-like fold domain-containing protein</fullName>
    </recommendedName>
</protein>
<accession>A0A9W7L5C9</accession>
<dbReference type="EMBL" id="BRYA01000007">
    <property type="protein sequence ID" value="GMI31228.1"/>
    <property type="molecule type" value="Genomic_DNA"/>
</dbReference>
<dbReference type="GO" id="GO:0031397">
    <property type="term" value="P:negative regulation of protein ubiquitination"/>
    <property type="evidence" value="ECO:0007669"/>
    <property type="project" value="TreeGrafter"/>
</dbReference>
<evidence type="ECO:0000313" key="3">
    <source>
        <dbReference type="EMBL" id="GMI31228.1"/>
    </source>
</evidence>
<gene>
    <name evidence="3" type="ORF">TrCOL_g9007</name>
</gene>
<dbReference type="SUPFAM" id="SSF52833">
    <property type="entry name" value="Thioredoxin-like"/>
    <property type="match status" value="1"/>
</dbReference>
<evidence type="ECO:0000313" key="4">
    <source>
        <dbReference type="Proteomes" id="UP001165065"/>
    </source>
</evidence>
<keyword evidence="4" id="KW-1185">Reference proteome</keyword>
<keyword evidence="1" id="KW-0732">Signal</keyword>
<dbReference type="Pfam" id="PF13905">
    <property type="entry name" value="Thioredoxin_8"/>
    <property type="match status" value="1"/>
</dbReference>
<dbReference type="PANTHER" id="PTHR46472:SF1">
    <property type="entry name" value="NUCLEOREDOXIN"/>
    <property type="match status" value="1"/>
</dbReference>
<reference evidence="4" key="1">
    <citation type="journal article" date="2023" name="Commun. Biol.">
        <title>Genome analysis of Parmales, the sister group of diatoms, reveals the evolutionary specialization of diatoms from phago-mixotrophs to photoautotrophs.</title>
        <authorList>
            <person name="Ban H."/>
            <person name="Sato S."/>
            <person name="Yoshikawa S."/>
            <person name="Yamada K."/>
            <person name="Nakamura Y."/>
            <person name="Ichinomiya M."/>
            <person name="Sato N."/>
            <person name="Blanc-Mathieu R."/>
            <person name="Endo H."/>
            <person name="Kuwata A."/>
            <person name="Ogata H."/>
        </authorList>
    </citation>
    <scope>NUCLEOTIDE SEQUENCE [LARGE SCALE GENOMIC DNA]</scope>
</reference>
<dbReference type="Proteomes" id="UP001165065">
    <property type="component" value="Unassembled WGS sequence"/>
</dbReference>
<organism evidence="3 4">
    <name type="scientific">Triparma columacea</name>
    <dbReference type="NCBI Taxonomy" id="722753"/>
    <lineage>
        <taxon>Eukaryota</taxon>
        <taxon>Sar</taxon>
        <taxon>Stramenopiles</taxon>
        <taxon>Ochrophyta</taxon>
        <taxon>Bolidophyceae</taxon>
        <taxon>Parmales</taxon>
        <taxon>Triparmaceae</taxon>
        <taxon>Triparma</taxon>
    </lineage>
</organism>
<name>A0A9W7L5C9_9STRA</name>
<feature type="chain" id="PRO_5040849913" description="Thioredoxin-like fold domain-containing protein" evidence="1">
    <location>
        <begin position="22"/>
        <end position="238"/>
    </location>
</feature>
<dbReference type="OrthoDB" id="409136at2759"/>
<dbReference type="Gene3D" id="3.40.30.10">
    <property type="entry name" value="Glutaredoxin"/>
    <property type="match status" value="1"/>
</dbReference>